<reference evidence="3" key="1">
    <citation type="journal article" date="2020" name="Microb. Genom.">
        <title>Genetic diversity of clinical and environmental Mucorales isolates obtained from an investigation of mucormycosis cases among solid organ transplant recipients.</title>
        <authorList>
            <person name="Nguyen M.H."/>
            <person name="Kaul D."/>
            <person name="Muto C."/>
            <person name="Cheng S.J."/>
            <person name="Richter R.A."/>
            <person name="Bruno V.M."/>
            <person name="Liu G."/>
            <person name="Beyhan S."/>
            <person name="Sundermann A.J."/>
            <person name="Mounaud S."/>
            <person name="Pasculle A.W."/>
            <person name="Nierman W.C."/>
            <person name="Driscoll E."/>
            <person name="Cumbie R."/>
            <person name="Clancy C.J."/>
            <person name="Dupont C.L."/>
        </authorList>
    </citation>
    <scope>NUCLEOTIDE SEQUENCE</scope>
    <source>
        <strain evidence="3">GL11</strain>
    </source>
</reference>
<dbReference type="GO" id="GO:0031625">
    <property type="term" value="F:ubiquitin protein ligase binding"/>
    <property type="evidence" value="ECO:0007669"/>
    <property type="project" value="TreeGrafter"/>
</dbReference>
<sequence>MPAISHLLTGAKQLSIDLTEPVVFLKVDANDPSTHVLRGEVSVVLTKPITATQVTIRFTGKCSMVWPEGVGTKISKILHEKVIYEEDLILQSFPEQPKSEGILNPGLHRWPFQFLLSNQLTETIEDVRGKVFYYMIATIHRVGVATTKLRARRDVLLLRTPDWPNDDNNTHSLMTSEHHFSIGDTSINVEKTICSSGTEIPISLSILPKVKHVSIESISVIITEKRVYLLPEFKASRVELSDFKVTLSNATSLFDDPTIVQPSFKDIQRSLSVKNAHISLNEGPLHHRLVFLLPNCYHLNHSTTYSDISIVHTLKINIELSYAGDTRIPIRFETPITILDCRLREDHTLPTYEEALLYNTVVNEEGKPTESFVCPRYLSYKKKGKGTQRDRAKPRNETALYHNNSLPPPSYDDL</sequence>
<dbReference type="PANTHER" id="PTHR11188:SF17">
    <property type="entry name" value="FI21816P1"/>
    <property type="match status" value="1"/>
</dbReference>
<dbReference type="SUPFAM" id="SSF81296">
    <property type="entry name" value="E set domains"/>
    <property type="match status" value="1"/>
</dbReference>
<dbReference type="GO" id="GO:0030674">
    <property type="term" value="F:protein-macromolecule adaptor activity"/>
    <property type="evidence" value="ECO:0007669"/>
    <property type="project" value="TreeGrafter"/>
</dbReference>
<dbReference type="Proteomes" id="UP000716291">
    <property type="component" value="Unassembled WGS sequence"/>
</dbReference>
<feature type="domain" description="Arrestin-like N-terminal" evidence="2">
    <location>
        <begin position="36"/>
        <end position="147"/>
    </location>
</feature>
<protein>
    <recommendedName>
        <fullName evidence="2">Arrestin-like N-terminal domain-containing protein</fullName>
    </recommendedName>
</protein>
<evidence type="ECO:0000256" key="1">
    <source>
        <dbReference type="SAM" id="MobiDB-lite"/>
    </source>
</evidence>
<dbReference type="PANTHER" id="PTHR11188">
    <property type="entry name" value="ARRESTIN DOMAIN CONTAINING PROTEIN"/>
    <property type="match status" value="1"/>
</dbReference>
<dbReference type="InterPro" id="IPR011021">
    <property type="entry name" value="Arrestin-like_N"/>
</dbReference>
<dbReference type="OrthoDB" id="2238745at2759"/>
<dbReference type="InterPro" id="IPR014756">
    <property type="entry name" value="Ig_E-set"/>
</dbReference>
<dbReference type="EMBL" id="JAANQT010001149">
    <property type="protein sequence ID" value="KAG1306366.1"/>
    <property type="molecule type" value="Genomic_DNA"/>
</dbReference>
<evidence type="ECO:0000313" key="3">
    <source>
        <dbReference type="EMBL" id="KAG1306366.1"/>
    </source>
</evidence>
<name>A0A9P6X703_RHIOR</name>
<dbReference type="GO" id="GO:0070086">
    <property type="term" value="P:ubiquitin-dependent endocytosis"/>
    <property type="evidence" value="ECO:0007669"/>
    <property type="project" value="TreeGrafter"/>
</dbReference>
<evidence type="ECO:0000313" key="4">
    <source>
        <dbReference type="Proteomes" id="UP000716291"/>
    </source>
</evidence>
<comment type="caution">
    <text evidence="3">The sequence shown here is derived from an EMBL/GenBank/DDBJ whole genome shotgun (WGS) entry which is preliminary data.</text>
</comment>
<feature type="compositionally biased region" description="Basic and acidic residues" evidence="1">
    <location>
        <begin position="387"/>
        <end position="396"/>
    </location>
</feature>
<evidence type="ECO:0000259" key="2">
    <source>
        <dbReference type="Pfam" id="PF00339"/>
    </source>
</evidence>
<keyword evidence="4" id="KW-1185">Reference proteome</keyword>
<dbReference type="InterPro" id="IPR014752">
    <property type="entry name" value="Arrestin-like_C"/>
</dbReference>
<dbReference type="GO" id="GO:0005829">
    <property type="term" value="C:cytosol"/>
    <property type="evidence" value="ECO:0007669"/>
    <property type="project" value="TreeGrafter"/>
</dbReference>
<feature type="region of interest" description="Disordered" evidence="1">
    <location>
        <begin position="383"/>
        <end position="414"/>
    </location>
</feature>
<accession>A0A9P6X703</accession>
<dbReference type="InterPro" id="IPR050357">
    <property type="entry name" value="Arrestin_domain-protein"/>
</dbReference>
<dbReference type="AlphaFoldDB" id="A0A9P6X703"/>
<dbReference type="Pfam" id="PF00339">
    <property type="entry name" value="Arrestin_N"/>
    <property type="match status" value="1"/>
</dbReference>
<proteinExistence type="predicted"/>
<organism evidence="3 4">
    <name type="scientific">Rhizopus oryzae</name>
    <name type="common">Mucormycosis agent</name>
    <name type="synonym">Rhizopus arrhizus var. delemar</name>
    <dbReference type="NCBI Taxonomy" id="64495"/>
    <lineage>
        <taxon>Eukaryota</taxon>
        <taxon>Fungi</taxon>
        <taxon>Fungi incertae sedis</taxon>
        <taxon>Mucoromycota</taxon>
        <taxon>Mucoromycotina</taxon>
        <taxon>Mucoromycetes</taxon>
        <taxon>Mucorales</taxon>
        <taxon>Mucorineae</taxon>
        <taxon>Rhizopodaceae</taxon>
        <taxon>Rhizopus</taxon>
    </lineage>
</organism>
<dbReference type="Gene3D" id="2.60.40.640">
    <property type="match status" value="1"/>
</dbReference>
<gene>
    <name evidence="3" type="ORF">G6F64_007654</name>
</gene>
<dbReference type="GO" id="GO:0005886">
    <property type="term" value="C:plasma membrane"/>
    <property type="evidence" value="ECO:0007669"/>
    <property type="project" value="TreeGrafter"/>
</dbReference>